<evidence type="ECO:0000259" key="2">
    <source>
        <dbReference type="Pfam" id="PF07853"/>
    </source>
</evidence>
<keyword evidence="1" id="KW-1133">Transmembrane helix</keyword>
<dbReference type="EMBL" id="JBDXMX010000002">
    <property type="protein sequence ID" value="MEO9247092.1"/>
    <property type="molecule type" value="Genomic_DNA"/>
</dbReference>
<feature type="transmembrane region" description="Helical" evidence="1">
    <location>
        <begin position="232"/>
        <end position="251"/>
    </location>
</feature>
<dbReference type="Proteomes" id="UP001484097">
    <property type="component" value="Unassembled WGS sequence"/>
</dbReference>
<sequence length="252" mass="27486">MTADDNSRLPGLRHGRAAAWAPFLLTLIGLAAFTLWGARIYDDLPDTIPTHWGPGGEPDAWNEKSFGTVFMPQLIAAGTAALMAVLSLIIPALMNPPKAPSAWKRYRLEGAERATISVLGWISLLTVLLVGFLGVQGWIGPNEVSFAWPMALYLLLVFATIFLPYRRWNRWADARASEHGFTPTAEEQAEEKLWLPGGIYNNPDEPMIMVPKREGYGTGTTINVGNRAGRTAVVVFLLVFVGGPLVLVFAVG</sequence>
<proteinExistence type="predicted"/>
<feature type="transmembrane region" description="Helical" evidence="1">
    <location>
        <begin position="145"/>
        <end position="165"/>
    </location>
</feature>
<keyword evidence="1" id="KW-0472">Membrane</keyword>
<dbReference type="InterPro" id="IPR012867">
    <property type="entry name" value="DUF1648"/>
</dbReference>
<evidence type="ECO:0000313" key="3">
    <source>
        <dbReference type="EMBL" id="MEO9247092.1"/>
    </source>
</evidence>
<feature type="transmembrane region" description="Helical" evidence="1">
    <location>
        <begin position="17"/>
        <end position="38"/>
    </location>
</feature>
<evidence type="ECO:0000313" key="4">
    <source>
        <dbReference type="Proteomes" id="UP001484097"/>
    </source>
</evidence>
<evidence type="ECO:0000256" key="1">
    <source>
        <dbReference type="SAM" id="Phobius"/>
    </source>
</evidence>
<dbReference type="RefSeq" id="WP_347919485.1">
    <property type="nucleotide sequence ID" value="NZ_JBDXMX010000002.1"/>
</dbReference>
<organism evidence="3 4">
    <name type="scientific">Citricoccus nitrophenolicus</name>
    <dbReference type="NCBI Taxonomy" id="863575"/>
    <lineage>
        <taxon>Bacteria</taxon>
        <taxon>Bacillati</taxon>
        <taxon>Actinomycetota</taxon>
        <taxon>Actinomycetes</taxon>
        <taxon>Micrococcales</taxon>
        <taxon>Micrococcaceae</taxon>
        <taxon>Citricoccus</taxon>
    </lineage>
</organism>
<feature type="transmembrane region" description="Helical" evidence="1">
    <location>
        <begin position="114"/>
        <end position="139"/>
    </location>
</feature>
<accession>A0ABV0IHZ8</accession>
<keyword evidence="1" id="KW-0812">Transmembrane</keyword>
<reference evidence="3 4" key="1">
    <citation type="submission" date="2024-05" db="EMBL/GenBank/DDBJ databases">
        <authorList>
            <person name="Yi C."/>
        </authorList>
    </citation>
    <scope>NUCLEOTIDE SEQUENCE [LARGE SCALE GENOMIC DNA]</scope>
    <source>
        <strain evidence="3 4">XS13</strain>
    </source>
</reference>
<dbReference type="Pfam" id="PF07853">
    <property type="entry name" value="DUF1648"/>
    <property type="match status" value="1"/>
</dbReference>
<protein>
    <submittedName>
        <fullName evidence="3">DUF1648 domain-containing protein</fullName>
    </submittedName>
</protein>
<name>A0ABV0IHZ8_9MICC</name>
<comment type="caution">
    <text evidence="3">The sequence shown here is derived from an EMBL/GenBank/DDBJ whole genome shotgun (WGS) entry which is preliminary data.</text>
</comment>
<dbReference type="PANTHER" id="PTHR37810:SF5">
    <property type="entry name" value="IMMUNITY PROTEIN SDPI"/>
    <property type="match status" value="1"/>
</dbReference>
<gene>
    <name evidence="3" type="ORF">ABDK96_05320</name>
</gene>
<feature type="domain" description="DUF1648" evidence="2">
    <location>
        <begin position="31"/>
        <end position="74"/>
    </location>
</feature>
<feature type="transmembrane region" description="Helical" evidence="1">
    <location>
        <begin position="74"/>
        <end position="93"/>
    </location>
</feature>
<keyword evidence="4" id="KW-1185">Reference proteome</keyword>
<dbReference type="PANTHER" id="PTHR37810">
    <property type="entry name" value="IMMUNITY PROTEIN SDPI"/>
    <property type="match status" value="1"/>
</dbReference>